<protein>
    <submittedName>
        <fullName evidence="1">Uncharacterized protein</fullName>
    </submittedName>
</protein>
<reference evidence="1 2" key="1">
    <citation type="submission" date="2024-02" db="EMBL/GenBank/DDBJ databases">
        <authorList>
            <person name="Grouzdev D."/>
        </authorList>
    </citation>
    <scope>NUCLEOTIDE SEQUENCE [LARGE SCALE GENOMIC DNA]</scope>
    <source>
        <strain evidence="1 2">9N</strain>
    </source>
</reference>
<gene>
    <name evidence="1" type="ORF">V3H18_16115</name>
</gene>
<keyword evidence="2" id="KW-1185">Reference proteome</keyword>
<dbReference type="EMBL" id="JAZHYN010000077">
    <property type="protein sequence ID" value="MEF3368060.1"/>
    <property type="molecule type" value="Genomic_DNA"/>
</dbReference>
<dbReference type="RefSeq" id="WP_332083099.1">
    <property type="nucleotide sequence ID" value="NZ_JAZHYN010000077.1"/>
</dbReference>
<name>A0ABU7XLJ0_9HYPH</name>
<comment type="caution">
    <text evidence="1">The sequence shown here is derived from an EMBL/GenBank/DDBJ whole genome shotgun (WGS) entry which is preliminary data.</text>
</comment>
<sequence>MADLRRRLWLEASRPRDRREIIIVHGDEMSCEDYKGMTAEVVMECFDALMPAYRALCNEHNLNACDVADLAQIGKSPEEILRIIAARGGK</sequence>
<organism evidence="1 2">
    <name type="scientific">Methylocystis borbori</name>
    <dbReference type="NCBI Taxonomy" id="3118750"/>
    <lineage>
        <taxon>Bacteria</taxon>
        <taxon>Pseudomonadati</taxon>
        <taxon>Pseudomonadota</taxon>
        <taxon>Alphaproteobacteria</taxon>
        <taxon>Hyphomicrobiales</taxon>
        <taxon>Methylocystaceae</taxon>
        <taxon>Methylocystis</taxon>
    </lineage>
</organism>
<evidence type="ECO:0000313" key="2">
    <source>
        <dbReference type="Proteomes" id="UP001350748"/>
    </source>
</evidence>
<evidence type="ECO:0000313" key="1">
    <source>
        <dbReference type="EMBL" id="MEF3368060.1"/>
    </source>
</evidence>
<proteinExistence type="predicted"/>
<dbReference type="Proteomes" id="UP001350748">
    <property type="component" value="Unassembled WGS sequence"/>
</dbReference>
<accession>A0ABU7XLJ0</accession>